<reference evidence="6" key="1">
    <citation type="journal article" date="2020" name="Stud. Mycol.">
        <title>101 Dothideomycetes genomes: a test case for predicting lifestyles and emergence of pathogens.</title>
        <authorList>
            <person name="Haridas S."/>
            <person name="Albert R."/>
            <person name="Binder M."/>
            <person name="Bloem J."/>
            <person name="Labutti K."/>
            <person name="Salamov A."/>
            <person name="Andreopoulos B."/>
            <person name="Baker S."/>
            <person name="Barry K."/>
            <person name="Bills G."/>
            <person name="Bluhm B."/>
            <person name="Cannon C."/>
            <person name="Castanera R."/>
            <person name="Culley D."/>
            <person name="Daum C."/>
            <person name="Ezra D."/>
            <person name="Gonzalez J."/>
            <person name="Henrissat B."/>
            <person name="Kuo A."/>
            <person name="Liang C."/>
            <person name="Lipzen A."/>
            <person name="Lutzoni F."/>
            <person name="Magnuson J."/>
            <person name="Mondo S."/>
            <person name="Nolan M."/>
            <person name="Ohm R."/>
            <person name="Pangilinan J."/>
            <person name="Park H.-J."/>
            <person name="Ramirez L."/>
            <person name="Alfaro M."/>
            <person name="Sun H."/>
            <person name="Tritt A."/>
            <person name="Yoshinaga Y."/>
            <person name="Zwiers L.-H."/>
            <person name="Turgeon B."/>
            <person name="Goodwin S."/>
            <person name="Spatafora J."/>
            <person name="Crous P."/>
            <person name="Grigoriev I."/>
        </authorList>
    </citation>
    <scope>NUCLEOTIDE SEQUENCE</scope>
    <source>
        <strain evidence="6">CBS 113818</strain>
    </source>
</reference>
<dbReference type="GO" id="GO:0032259">
    <property type="term" value="P:methylation"/>
    <property type="evidence" value="ECO:0007669"/>
    <property type="project" value="UniProtKB-KW"/>
</dbReference>
<dbReference type="PANTHER" id="PTHR43712">
    <property type="entry name" value="PUTATIVE (AFU_ORTHOLOGUE AFUA_4G14580)-RELATED"/>
    <property type="match status" value="1"/>
</dbReference>
<dbReference type="Gene3D" id="3.40.50.150">
    <property type="entry name" value="Vaccinia Virus protein VP39"/>
    <property type="match status" value="1"/>
</dbReference>
<dbReference type="Proteomes" id="UP000799424">
    <property type="component" value="Unassembled WGS sequence"/>
</dbReference>
<gene>
    <name evidence="6" type="ORF">CC86DRAFT_397962</name>
</gene>
<dbReference type="SUPFAM" id="SSF46785">
    <property type="entry name" value="Winged helix' DNA-binding domain"/>
    <property type="match status" value="1"/>
</dbReference>
<protein>
    <submittedName>
        <fullName evidence="6">S-adenosyl-L-methionine-dependent methyltransferase</fullName>
    </submittedName>
</protein>
<dbReference type="GO" id="GO:0046983">
    <property type="term" value="F:protein dimerization activity"/>
    <property type="evidence" value="ECO:0007669"/>
    <property type="project" value="InterPro"/>
</dbReference>
<dbReference type="OrthoDB" id="3340390at2759"/>
<dbReference type="Pfam" id="PF08100">
    <property type="entry name" value="Dimerisation"/>
    <property type="match status" value="1"/>
</dbReference>
<dbReference type="Gene3D" id="1.10.10.10">
    <property type="entry name" value="Winged helix-like DNA-binding domain superfamily/Winged helix DNA-binding domain"/>
    <property type="match status" value="1"/>
</dbReference>
<dbReference type="AlphaFoldDB" id="A0A6A6ZGG0"/>
<dbReference type="InterPro" id="IPR001077">
    <property type="entry name" value="COMT_C"/>
</dbReference>
<dbReference type="InterPro" id="IPR012967">
    <property type="entry name" value="COMT_dimerisation"/>
</dbReference>
<dbReference type="PROSITE" id="PS51683">
    <property type="entry name" value="SAM_OMT_II"/>
    <property type="match status" value="1"/>
</dbReference>
<dbReference type="SUPFAM" id="SSF53335">
    <property type="entry name" value="S-adenosyl-L-methionine-dependent methyltransferases"/>
    <property type="match status" value="1"/>
</dbReference>
<proteinExistence type="predicted"/>
<evidence type="ECO:0000259" key="4">
    <source>
        <dbReference type="Pfam" id="PF00891"/>
    </source>
</evidence>
<evidence type="ECO:0000256" key="3">
    <source>
        <dbReference type="ARBA" id="ARBA00022691"/>
    </source>
</evidence>
<evidence type="ECO:0000313" key="7">
    <source>
        <dbReference type="Proteomes" id="UP000799424"/>
    </source>
</evidence>
<dbReference type="EMBL" id="MU006241">
    <property type="protein sequence ID" value="KAF2820202.1"/>
    <property type="molecule type" value="Genomic_DNA"/>
</dbReference>
<evidence type="ECO:0000256" key="1">
    <source>
        <dbReference type="ARBA" id="ARBA00022603"/>
    </source>
</evidence>
<dbReference type="PANTHER" id="PTHR43712:SF17">
    <property type="entry name" value="O-METHYLTRANSFERASE"/>
    <property type="match status" value="1"/>
</dbReference>
<name>A0A6A6ZGG0_9PLEO</name>
<dbReference type="InterPro" id="IPR016461">
    <property type="entry name" value="COMT-like"/>
</dbReference>
<evidence type="ECO:0000313" key="6">
    <source>
        <dbReference type="EMBL" id="KAF2820202.1"/>
    </source>
</evidence>
<dbReference type="InterPro" id="IPR036388">
    <property type="entry name" value="WH-like_DNA-bd_sf"/>
</dbReference>
<evidence type="ECO:0000256" key="2">
    <source>
        <dbReference type="ARBA" id="ARBA00022679"/>
    </source>
</evidence>
<dbReference type="InterPro" id="IPR029063">
    <property type="entry name" value="SAM-dependent_MTases_sf"/>
</dbReference>
<feature type="domain" description="O-methyltransferase dimerisation" evidence="5">
    <location>
        <begin position="62"/>
        <end position="129"/>
    </location>
</feature>
<organism evidence="6 7">
    <name type="scientific">Ophiobolus disseminans</name>
    <dbReference type="NCBI Taxonomy" id="1469910"/>
    <lineage>
        <taxon>Eukaryota</taxon>
        <taxon>Fungi</taxon>
        <taxon>Dikarya</taxon>
        <taxon>Ascomycota</taxon>
        <taxon>Pezizomycotina</taxon>
        <taxon>Dothideomycetes</taxon>
        <taxon>Pleosporomycetidae</taxon>
        <taxon>Pleosporales</taxon>
        <taxon>Pleosporineae</taxon>
        <taxon>Phaeosphaeriaceae</taxon>
        <taxon>Ophiobolus</taxon>
    </lineage>
</organism>
<feature type="domain" description="O-methyltransferase C-terminal" evidence="4">
    <location>
        <begin position="236"/>
        <end position="378"/>
    </location>
</feature>
<keyword evidence="7" id="KW-1185">Reference proteome</keyword>
<evidence type="ECO:0000259" key="5">
    <source>
        <dbReference type="Pfam" id="PF08100"/>
    </source>
</evidence>
<dbReference type="Pfam" id="PF00891">
    <property type="entry name" value="Methyltransf_2"/>
    <property type="match status" value="1"/>
</dbReference>
<accession>A0A6A6ZGG0</accession>
<dbReference type="GO" id="GO:0008171">
    <property type="term" value="F:O-methyltransferase activity"/>
    <property type="evidence" value="ECO:0007669"/>
    <property type="project" value="InterPro"/>
</dbReference>
<keyword evidence="1 6" id="KW-0489">Methyltransferase</keyword>
<keyword evidence="3" id="KW-0949">S-adenosyl-L-methionine</keyword>
<dbReference type="InterPro" id="IPR036390">
    <property type="entry name" value="WH_DNA-bd_sf"/>
</dbReference>
<sequence length="417" mass="46886">MGSDAISRLKALLAEARDLRETLPNADRLQLIGLTEALQHELERPDEAVFRLTFNQPGHYLAIRLAIQWGVFEALGDVGESKKTTTQLAESAQADPRLVARFLRHLAANGTIREVDLDTYQSTRLSASLRQKSFKDAIHFMFDDFYNVGWKVPSFLDTISHRNPAEIENGPFQYAYNMPNKSLYTYFGENSGMAQRFGGMIQMYNAGKPFFWEDDWFPIKERLVEGGPKSDEDVLLIDIGGGDAGDLGILRKALGPEVKGRLILQELKHIVDRADQDGYEAQVGDWYEEQPVKGARAYMLQHILHDYSSDDECRRILKNIIPAMTPGYSKLLIKELLIPDRNAPWALTSLDVNVMQSLSGQERTESQFRNLLESVGFKIDGMWSHKDAIDVVIEASLAKGIDFGLSTSLNAGNDDQL</sequence>
<keyword evidence="2 6" id="KW-0808">Transferase</keyword>